<dbReference type="Proteomes" id="UP000077115">
    <property type="component" value="Unassembled WGS sequence"/>
</dbReference>
<accession>A0A177WE03</accession>
<organism evidence="1 2">
    <name type="scientific">Batrachochytrium dendrobatidis (strain JEL423)</name>
    <dbReference type="NCBI Taxonomy" id="403673"/>
    <lineage>
        <taxon>Eukaryota</taxon>
        <taxon>Fungi</taxon>
        <taxon>Fungi incertae sedis</taxon>
        <taxon>Chytridiomycota</taxon>
        <taxon>Chytridiomycota incertae sedis</taxon>
        <taxon>Chytridiomycetes</taxon>
        <taxon>Rhizophydiales</taxon>
        <taxon>Rhizophydiales incertae sedis</taxon>
        <taxon>Batrachochytrium</taxon>
    </lineage>
</organism>
<dbReference type="EMBL" id="DS022301">
    <property type="protein sequence ID" value="OAJ38273.1"/>
    <property type="molecule type" value="Genomic_DNA"/>
</dbReference>
<reference evidence="1 2" key="1">
    <citation type="submission" date="2006-10" db="EMBL/GenBank/DDBJ databases">
        <title>The Genome Sequence of Batrachochytrium dendrobatidis JEL423.</title>
        <authorList>
            <consortium name="The Broad Institute Genome Sequencing Platform"/>
            <person name="Birren B."/>
            <person name="Lander E."/>
            <person name="Galagan J."/>
            <person name="Cuomo C."/>
            <person name="Devon K."/>
            <person name="Jaffe D."/>
            <person name="Butler J."/>
            <person name="Alvarez P."/>
            <person name="Gnerre S."/>
            <person name="Grabherr M."/>
            <person name="Kleber M."/>
            <person name="Mauceli E."/>
            <person name="Brockman W."/>
            <person name="Young S."/>
            <person name="LaButti K."/>
            <person name="Sykes S."/>
            <person name="DeCaprio D."/>
            <person name="Crawford M."/>
            <person name="Koehrsen M."/>
            <person name="Engels R."/>
            <person name="Montgomery P."/>
            <person name="Pearson M."/>
            <person name="Howarth C."/>
            <person name="Larson L."/>
            <person name="White J."/>
            <person name="O'Leary S."/>
            <person name="Kodira C."/>
            <person name="Zeng Q."/>
            <person name="Yandava C."/>
            <person name="Alvarado L."/>
            <person name="Longcore J."/>
            <person name="James T."/>
        </authorList>
    </citation>
    <scope>NUCLEOTIDE SEQUENCE [LARGE SCALE GENOMIC DNA]</scope>
    <source>
        <strain evidence="1 2">JEL423</strain>
    </source>
</reference>
<evidence type="ECO:0000313" key="1">
    <source>
        <dbReference type="EMBL" id="OAJ38273.1"/>
    </source>
</evidence>
<sequence length="105" mass="10850">MKPRLETQADPTGPRHHCLKFKWDELPLTCAGVADACIADLGLLSKLSLCGTPESMQCSTGLSVHAEGKTEALIKGVNGAVDGPVCASENCLNAAVTLKALAACN</sequence>
<reference evidence="1 2" key="2">
    <citation type="submission" date="2016-05" db="EMBL/GenBank/DDBJ databases">
        <title>Lineage-specific infection strategies underlie the spectrum of fungal disease in amphibians.</title>
        <authorList>
            <person name="Cuomo C.A."/>
            <person name="Farrer R.A."/>
            <person name="James T."/>
            <person name="Longcore J."/>
            <person name="Birren B."/>
        </authorList>
    </citation>
    <scope>NUCLEOTIDE SEQUENCE [LARGE SCALE GENOMIC DNA]</scope>
    <source>
        <strain evidence="1 2">JEL423</strain>
    </source>
</reference>
<protein>
    <submittedName>
        <fullName evidence="1">Uncharacterized protein</fullName>
    </submittedName>
</protein>
<proteinExistence type="predicted"/>
<gene>
    <name evidence="1" type="ORF">BDEG_22221</name>
</gene>
<evidence type="ECO:0000313" key="2">
    <source>
        <dbReference type="Proteomes" id="UP000077115"/>
    </source>
</evidence>
<dbReference type="VEuPathDB" id="FungiDB:BDEG_22221"/>
<dbReference type="AlphaFoldDB" id="A0A177WE03"/>
<name>A0A177WE03_BATDL</name>